<dbReference type="AlphaFoldDB" id="A0A3Q8X8J3"/>
<dbReference type="Pfam" id="PF00528">
    <property type="entry name" value="BPD_transp_1"/>
    <property type="match status" value="1"/>
</dbReference>
<keyword evidence="3" id="KW-1003">Cell membrane</keyword>
<proteinExistence type="inferred from homology"/>
<dbReference type="Gene3D" id="1.10.3720.10">
    <property type="entry name" value="MetI-like"/>
    <property type="match status" value="1"/>
</dbReference>
<evidence type="ECO:0000313" key="10">
    <source>
        <dbReference type="Proteomes" id="UP000272528"/>
    </source>
</evidence>
<dbReference type="NCBIfam" id="TIGR01726">
    <property type="entry name" value="HEQRo_perm_3TM"/>
    <property type="match status" value="1"/>
</dbReference>
<dbReference type="Proteomes" id="UP000272528">
    <property type="component" value="Chromosome"/>
</dbReference>
<dbReference type="InterPro" id="IPR035906">
    <property type="entry name" value="MetI-like_sf"/>
</dbReference>
<reference evidence="10" key="1">
    <citation type="submission" date="2018-12" db="EMBL/GenBank/DDBJ databases">
        <title>Genome sequence of Peanibacillus sp.</title>
        <authorList>
            <person name="Subramani G."/>
            <person name="Srinivasan S."/>
            <person name="Kim M.K."/>
        </authorList>
    </citation>
    <scope>NUCLEOTIDE SEQUENCE [LARGE SCALE GENOMIC DNA]</scope>
    <source>
        <strain evidence="10">18JY67-1</strain>
    </source>
</reference>
<dbReference type="PANTHER" id="PTHR30614">
    <property type="entry name" value="MEMBRANE COMPONENT OF AMINO ACID ABC TRANSPORTER"/>
    <property type="match status" value="1"/>
</dbReference>
<evidence type="ECO:0000256" key="6">
    <source>
        <dbReference type="ARBA" id="ARBA00023136"/>
    </source>
</evidence>
<evidence type="ECO:0000256" key="5">
    <source>
        <dbReference type="ARBA" id="ARBA00022989"/>
    </source>
</evidence>
<dbReference type="GO" id="GO:0043190">
    <property type="term" value="C:ATP-binding cassette (ABC) transporter complex"/>
    <property type="evidence" value="ECO:0007669"/>
    <property type="project" value="InterPro"/>
</dbReference>
<dbReference type="PROSITE" id="PS50928">
    <property type="entry name" value="ABC_TM1"/>
    <property type="match status" value="1"/>
</dbReference>
<dbReference type="InterPro" id="IPR010065">
    <property type="entry name" value="AA_ABC_transptr_permease_3TM"/>
</dbReference>
<dbReference type="RefSeq" id="WP_126018838.1">
    <property type="nucleotide sequence ID" value="NZ_CP034437.1"/>
</dbReference>
<keyword evidence="10" id="KW-1185">Reference proteome</keyword>
<dbReference type="GO" id="GO:0022857">
    <property type="term" value="F:transmembrane transporter activity"/>
    <property type="evidence" value="ECO:0007669"/>
    <property type="project" value="InterPro"/>
</dbReference>
<comment type="subcellular location">
    <subcellularLocation>
        <location evidence="1 7">Cell membrane</location>
        <topology evidence="1 7">Multi-pass membrane protein</topology>
    </subcellularLocation>
</comment>
<evidence type="ECO:0000256" key="4">
    <source>
        <dbReference type="ARBA" id="ARBA00022692"/>
    </source>
</evidence>
<dbReference type="GO" id="GO:0006865">
    <property type="term" value="P:amino acid transport"/>
    <property type="evidence" value="ECO:0007669"/>
    <property type="project" value="TreeGrafter"/>
</dbReference>
<dbReference type="CDD" id="cd06261">
    <property type="entry name" value="TM_PBP2"/>
    <property type="match status" value="1"/>
</dbReference>
<keyword evidence="5 7" id="KW-1133">Transmembrane helix</keyword>
<dbReference type="SUPFAM" id="SSF161098">
    <property type="entry name" value="MetI-like"/>
    <property type="match status" value="1"/>
</dbReference>
<dbReference type="KEGG" id="palb:EJC50_26305"/>
<evidence type="ECO:0000256" key="2">
    <source>
        <dbReference type="ARBA" id="ARBA00022448"/>
    </source>
</evidence>
<name>A0A3Q8X8J3_9BACL</name>
<accession>A0A3Q8X8J3</accession>
<evidence type="ECO:0000256" key="3">
    <source>
        <dbReference type="ARBA" id="ARBA00022475"/>
    </source>
</evidence>
<feature type="transmembrane region" description="Helical" evidence="7">
    <location>
        <begin position="59"/>
        <end position="80"/>
    </location>
</feature>
<comment type="similarity">
    <text evidence="7">Belongs to the binding-protein-dependent transport system permease family.</text>
</comment>
<dbReference type="EMBL" id="CP034437">
    <property type="protein sequence ID" value="AZN42812.1"/>
    <property type="molecule type" value="Genomic_DNA"/>
</dbReference>
<dbReference type="InterPro" id="IPR000515">
    <property type="entry name" value="MetI-like"/>
</dbReference>
<keyword evidence="6 7" id="KW-0472">Membrane</keyword>
<sequence length="265" mass="29736">MGATFDISYVFQFIPKLLHTLGTTLFIVAGAMLLGLLFGFIAALPRLYKVPVLQRISQVYASFFRGTPILIQLFLFYYGLPEVLKLIGLDLSKAPVLFFVILTYGLHIGSYVSETIRSAVTSVDRGQVEAAYAIGMTGYQAFTRIVMPQALGIAVPVLSNVLIGLLKDTSLAFTLGVMELTGKSQTLASVTRHFIESYIALALVYLVISMILERLLLVAERRLLRHEKREDATEYSAFRRKSWLSLRLRLRSPRSIRLREEAQKP</sequence>
<feature type="transmembrane region" description="Helical" evidence="7">
    <location>
        <begin position="92"/>
        <end position="112"/>
    </location>
</feature>
<dbReference type="PANTHER" id="PTHR30614:SF45">
    <property type="entry name" value="L-CYSTINE TRANSPORT SYSTEM PERMEASE PROTEIN TCYL"/>
    <property type="match status" value="1"/>
</dbReference>
<feature type="domain" description="ABC transmembrane type-1" evidence="8">
    <location>
        <begin position="21"/>
        <end position="216"/>
    </location>
</feature>
<keyword evidence="4 7" id="KW-0812">Transmembrane</keyword>
<dbReference type="OrthoDB" id="9805999at2"/>
<protein>
    <submittedName>
        <fullName evidence="9">Amino acid ABC transporter permease</fullName>
    </submittedName>
</protein>
<evidence type="ECO:0000256" key="1">
    <source>
        <dbReference type="ARBA" id="ARBA00004651"/>
    </source>
</evidence>
<evidence type="ECO:0000259" key="8">
    <source>
        <dbReference type="PROSITE" id="PS50928"/>
    </source>
</evidence>
<feature type="transmembrane region" description="Helical" evidence="7">
    <location>
        <begin position="25"/>
        <end position="47"/>
    </location>
</feature>
<feature type="transmembrane region" description="Helical" evidence="7">
    <location>
        <begin position="198"/>
        <end position="219"/>
    </location>
</feature>
<keyword evidence="2 7" id="KW-0813">Transport</keyword>
<organism evidence="9 10">
    <name type="scientific">Paenibacillus albus</name>
    <dbReference type="NCBI Taxonomy" id="2495582"/>
    <lineage>
        <taxon>Bacteria</taxon>
        <taxon>Bacillati</taxon>
        <taxon>Bacillota</taxon>
        <taxon>Bacilli</taxon>
        <taxon>Bacillales</taxon>
        <taxon>Paenibacillaceae</taxon>
        <taxon>Paenibacillus</taxon>
    </lineage>
</organism>
<dbReference type="InterPro" id="IPR043429">
    <property type="entry name" value="ArtM/GltK/GlnP/TcyL/YhdX-like"/>
</dbReference>
<evidence type="ECO:0000256" key="7">
    <source>
        <dbReference type="RuleBase" id="RU363032"/>
    </source>
</evidence>
<evidence type="ECO:0000313" key="9">
    <source>
        <dbReference type="EMBL" id="AZN42812.1"/>
    </source>
</evidence>
<gene>
    <name evidence="9" type="ORF">EJC50_26305</name>
</gene>
<feature type="transmembrane region" description="Helical" evidence="7">
    <location>
        <begin position="145"/>
        <end position="166"/>
    </location>
</feature>